<name>A0A918KGJ5_9PROT</name>
<sequence length="203" mass="23005">MKFTLHRTQTTETDRFVCIISGDGLLNPIAKALAVRFAGAGYAAARVKAIAYFWDKRSPQHMSKDLQRYMRRRLKRVPTAQFTFVGYSFGAGTLPFALNLLSPRLKEHIEKVILIAPPAQADFKFFFRSWFHKPTEKAKATAPEIQQLSEVKPVLYVYGEDDYVGARAYLKPHKNLEFISLPGGHDLNKDMDGLFFAIMKSSG</sequence>
<evidence type="ECO:0000313" key="3">
    <source>
        <dbReference type="EMBL" id="GGX62057.1"/>
    </source>
</evidence>
<dbReference type="Pfam" id="PF06057">
    <property type="entry name" value="VirJ"/>
    <property type="match status" value="1"/>
</dbReference>
<dbReference type="Gene3D" id="3.40.50.1820">
    <property type="entry name" value="alpha/beta hydrolase"/>
    <property type="match status" value="1"/>
</dbReference>
<protein>
    <recommendedName>
        <fullName evidence="2">Bacterial virulence domain-containing protein</fullName>
    </recommendedName>
</protein>
<feature type="domain" description="Bacterial virulence" evidence="2">
    <location>
        <begin position="14"/>
        <end position="200"/>
    </location>
</feature>
<evidence type="ECO:0000259" key="2">
    <source>
        <dbReference type="Pfam" id="PF06057"/>
    </source>
</evidence>
<dbReference type="InterPro" id="IPR029058">
    <property type="entry name" value="AB_hydrolase_fold"/>
</dbReference>
<dbReference type="SUPFAM" id="SSF53474">
    <property type="entry name" value="alpha/beta-Hydrolases"/>
    <property type="match status" value="1"/>
</dbReference>
<keyword evidence="1" id="KW-1133">Transmembrane helix</keyword>
<evidence type="ECO:0000313" key="4">
    <source>
        <dbReference type="Proteomes" id="UP000600865"/>
    </source>
</evidence>
<keyword evidence="1" id="KW-0472">Membrane</keyword>
<keyword evidence="4" id="KW-1185">Reference proteome</keyword>
<feature type="transmembrane region" description="Helical" evidence="1">
    <location>
        <begin position="77"/>
        <end position="98"/>
    </location>
</feature>
<dbReference type="RefSeq" id="WP_189582149.1">
    <property type="nucleotide sequence ID" value="NZ_BMYV01000001.1"/>
</dbReference>
<proteinExistence type="predicted"/>
<dbReference type="InterPro" id="IPR010333">
    <property type="entry name" value="VirJ"/>
</dbReference>
<dbReference type="EMBL" id="BMYV01000001">
    <property type="protein sequence ID" value="GGX62057.1"/>
    <property type="molecule type" value="Genomic_DNA"/>
</dbReference>
<reference evidence="3 4" key="1">
    <citation type="journal article" date="2014" name="Int. J. Syst. Evol. Microbiol.">
        <title>Complete genome sequence of Corynebacterium casei LMG S-19264T (=DSM 44701T), isolated from a smear-ripened cheese.</title>
        <authorList>
            <consortium name="US DOE Joint Genome Institute (JGI-PGF)"/>
            <person name="Walter F."/>
            <person name="Albersmeier A."/>
            <person name="Kalinowski J."/>
            <person name="Ruckert C."/>
        </authorList>
    </citation>
    <scope>NUCLEOTIDE SEQUENCE [LARGE SCALE GENOMIC DNA]</scope>
    <source>
        <strain evidence="3 4">KCTC 23968</strain>
    </source>
</reference>
<keyword evidence="1" id="KW-0812">Transmembrane</keyword>
<dbReference type="Proteomes" id="UP000600865">
    <property type="component" value="Unassembled WGS sequence"/>
</dbReference>
<gene>
    <name evidence="3" type="ORF">GCM10011309_10000</name>
</gene>
<evidence type="ECO:0000256" key="1">
    <source>
        <dbReference type="SAM" id="Phobius"/>
    </source>
</evidence>
<dbReference type="AlphaFoldDB" id="A0A918KGJ5"/>
<comment type="caution">
    <text evidence="3">The sequence shown here is derived from an EMBL/GenBank/DDBJ whole genome shotgun (WGS) entry which is preliminary data.</text>
</comment>
<organism evidence="3 4">
    <name type="scientific">Litorimonas cladophorae</name>
    <dbReference type="NCBI Taxonomy" id="1220491"/>
    <lineage>
        <taxon>Bacteria</taxon>
        <taxon>Pseudomonadati</taxon>
        <taxon>Pseudomonadota</taxon>
        <taxon>Alphaproteobacteria</taxon>
        <taxon>Maricaulales</taxon>
        <taxon>Robiginitomaculaceae</taxon>
    </lineage>
</organism>
<accession>A0A918KGJ5</accession>